<evidence type="ECO:0000256" key="9">
    <source>
        <dbReference type="ARBA" id="ARBA00022723"/>
    </source>
</evidence>
<evidence type="ECO:0000256" key="4">
    <source>
        <dbReference type="ARBA" id="ARBA00004635"/>
    </source>
</evidence>
<keyword evidence="8" id="KW-0771">Synaptosome</keyword>
<comment type="subunit">
    <text evidence="23">Monomer and homodimer. Interacts with CXADR. Interacts presynaptically with the glutamate receptors GRIA2, GRIA3, GRIK3, isoform 3 of GRIA4, isoform A of GRM4, GRM7 and GRM8; with NAPA and NAPB; and with BTG2. The interaction with NAPA and NAPB disrupts the interaction with GRIA2, conducting to the internalization of GRIA2. Interacts with PRKCA; with the amine transporters SLC6A2 and SLC6A3; with the channels ASIC1 and ASIC2; with the GTP-binding proteins ARF1 and ARF3; with the ephrin receptor tyrosine kinases EPHA7, EPHB1 and EPHB2; with ERBB2 and through its PDZ domain with the C-terminal tail of PRLHR. Interacts with UNC5A. Interacts (via AH domain) with NCS1/FREQ; in a calcium-dependent manner. Interacts with F-actin and associates with the ARP2/3 complex. Interacts (via PDZ domain) with ARF1 (activated); the interaction blocks Arp2/3 complex inhibition. Interacts with SORCS3.</text>
</comment>
<dbReference type="GO" id="GO:0043005">
    <property type="term" value="C:neuron projection"/>
    <property type="evidence" value="ECO:0007669"/>
    <property type="project" value="UniProtKB-KW"/>
</dbReference>
<evidence type="ECO:0000256" key="6">
    <source>
        <dbReference type="ARBA" id="ARBA00022490"/>
    </source>
</evidence>
<dbReference type="GO" id="GO:0043113">
    <property type="term" value="P:receptor clustering"/>
    <property type="evidence" value="ECO:0007669"/>
    <property type="project" value="TreeGrafter"/>
</dbReference>
<feature type="domain" description="AH" evidence="27">
    <location>
        <begin position="404"/>
        <end position="617"/>
    </location>
</feature>
<evidence type="ECO:0000313" key="28">
    <source>
        <dbReference type="EMBL" id="CAG6650966.1"/>
    </source>
</evidence>
<feature type="compositionally biased region" description="Acidic residues" evidence="25">
    <location>
        <begin position="642"/>
        <end position="656"/>
    </location>
</feature>
<keyword evidence="7" id="KW-0597">Phosphoprotein</keyword>
<dbReference type="Gene3D" id="2.30.42.10">
    <property type="match status" value="1"/>
</dbReference>
<feature type="coiled-coil region" evidence="24">
    <location>
        <begin position="131"/>
        <end position="165"/>
    </location>
</feature>
<feature type="compositionally biased region" description="Basic and acidic residues" evidence="25">
    <location>
        <begin position="691"/>
        <end position="705"/>
    </location>
</feature>
<evidence type="ECO:0000256" key="13">
    <source>
        <dbReference type="ARBA" id="ARBA00023136"/>
    </source>
</evidence>
<dbReference type="GO" id="GO:0005543">
    <property type="term" value="F:phospholipid binding"/>
    <property type="evidence" value="ECO:0007669"/>
    <property type="project" value="TreeGrafter"/>
</dbReference>
<dbReference type="GO" id="GO:0006886">
    <property type="term" value="P:intracellular protein transport"/>
    <property type="evidence" value="ECO:0007669"/>
    <property type="project" value="TreeGrafter"/>
</dbReference>
<dbReference type="GO" id="GO:0034315">
    <property type="term" value="P:regulation of Arp2/3 complex-mediated actin nucleation"/>
    <property type="evidence" value="ECO:0007669"/>
    <property type="project" value="TreeGrafter"/>
</dbReference>
<keyword evidence="15" id="KW-0009">Actin-binding</keyword>
<dbReference type="FunFam" id="1.20.1270.60:FF:000023">
    <property type="entry name" value="Interacting with PRKCA"/>
    <property type="match status" value="1"/>
</dbReference>
<keyword evidence="11" id="KW-0106">Calcium</keyword>
<dbReference type="SMART" id="SM00228">
    <property type="entry name" value="PDZ"/>
    <property type="match status" value="1"/>
</dbReference>
<sequence length="713" mass="80796">MNSLNDIPTVVSEGEEPRESDSMIDDYLKGLNKGIGKLIDKDQIRIAKENKNKPKETTANVNDTLVLLIDGGADDDGKQIKDSKLIKETNRNTRIPIKEIDKHVPIQDNLVEIDEIFVKPESNKSMGKEDMGKFIKNIEKVNEKMDKLDSKLVAKEGKAKQIKNERETIKSGAKVINKMDTNLNEGKEKTNTDLIGSEKREEVPTTVLSNLTVLEQTYTLEQYHKRYEHKCKKEIKALEEIQIKQEDLHGVLECNEELHADQYNSVPYEYQNYMGMTVTSGIVTIAKDSSNLIGISIGGGAPLCPCLYIVQVFDNTPASKEGTLQSGDEVVGVNGACVKGKTKVEVAKMIQCVESEVSIKYNKLHADPQQGKSLDIVLKKVKHRLVENMSTTTADALGLSRAILCNDTLVKKMEELENTEQMYKGLVEHSKKVLKGFLALLRVYKDFGDAFAGIGVREPQPRASEAFRQFGEYHRQMEKNGIATIKAIKPILSDLGTYLNKAIPDTKLTIRKYADTKFEYLSYCLKVKEMDDEEYSYAALQEPLYRVETGNYEYRLILRCRQDARLRFAALRSDVLVKLELLDNKHVQDVVCQLQRFIAGFASYHSTNIGLLRENSLFPIEMDLSRSSFQYECSQVPCYENNNDEEPEPVEGEGDTDLILGEEVKPDDETQDKDNTKREEKTNHSEYTSELMKEMREPINDDRSESATNLLDF</sequence>
<dbReference type="GO" id="GO:0019904">
    <property type="term" value="F:protein domain specific binding"/>
    <property type="evidence" value="ECO:0007669"/>
    <property type="project" value="InterPro"/>
</dbReference>
<dbReference type="EMBL" id="HBUF01164855">
    <property type="protein sequence ID" value="CAG6650966.1"/>
    <property type="molecule type" value="Transcribed_RNA"/>
</dbReference>
<dbReference type="InterPro" id="IPR036034">
    <property type="entry name" value="PDZ_sf"/>
</dbReference>
<dbReference type="InterPro" id="IPR010504">
    <property type="entry name" value="AH_dom"/>
</dbReference>
<dbReference type="GO" id="GO:0002092">
    <property type="term" value="P:positive regulation of receptor internalization"/>
    <property type="evidence" value="ECO:0007669"/>
    <property type="project" value="TreeGrafter"/>
</dbReference>
<name>A0A8D8RL45_9HEMI</name>
<keyword evidence="14" id="KW-0564">Palmitate</keyword>
<dbReference type="InterPro" id="IPR001478">
    <property type="entry name" value="PDZ"/>
</dbReference>
<evidence type="ECO:0000256" key="23">
    <source>
        <dbReference type="ARBA" id="ARBA00093501"/>
    </source>
</evidence>
<feature type="compositionally biased region" description="Basic and acidic residues" evidence="25">
    <location>
        <begin position="662"/>
        <end position="684"/>
    </location>
</feature>
<accession>A0A8D8RL45</accession>
<keyword evidence="9" id="KW-0479">Metal-binding</keyword>
<dbReference type="GO" id="GO:0003779">
    <property type="term" value="F:actin binding"/>
    <property type="evidence" value="ECO:0007669"/>
    <property type="project" value="UniProtKB-KW"/>
</dbReference>
<dbReference type="PROSITE" id="PS50106">
    <property type="entry name" value="PDZ"/>
    <property type="match status" value="1"/>
</dbReference>
<dbReference type="GO" id="GO:0005080">
    <property type="term" value="F:protein kinase C binding"/>
    <property type="evidence" value="ECO:0007669"/>
    <property type="project" value="TreeGrafter"/>
</dbReference>
<dbReference type="InterPro" id="IPR030798">
    <property type="entry name" value="Arfaptin_fam"/>
</dbReference>
<evidence type="ECO:0000259" key="26">
    <source>
        <dbReference type="PROSITE" id="PS50106"/>
    </source>
</evidence>
<feature type="region of interest" description="Disordered" evidence="25">
    <location>
        <begin position="1"/>
        <end position="21"/>
    </location>
</feature>
<evidence type="ECO:0000256" key="14">
    <source>
        <dbReference type="ARBA" id="ARBA00023139"/>
    </source>
</evidence>
<evidence type="ECO:0000256" key="18">
    <source>
        <dbReference type="ARBA" id="ARBA00031097"/>
    </source>
</evidence>
<dbReference type="PROSITE" id="PS50870">
    <property type="entry name" value="AH"/>
    <property type="match status" value="1"/>
</dbReference>
<dbReference type="GO" id="GO:0005856">
    <property type="term" value="C:cytoskeleton"/>
    <property type="evidence" value="ECO:0007669"/>
    <property type="project" value="UniProtKB-SubCell"/>
</dbReference>
<evidence type="ECO:0000256" key="25">
    <source>
        <dbReference type="SAM" id="MobiDB-lite"/>
    </source>
</evidence>
<dbReference type="CDD" id="cd06722">
    <property type="entry name" value="PDZ_PICK1-like"/>
    <property type="match status" value="1"/>
</dbReference>
<dbReference type="GO" id="GO:0014069">
    <property type="term" value="C:postsynaptic density"/>
    <property type="evidence" value="ECO:0007669"/>
    <property type="project" value="UniProtKB-SubCell"/>
</dbReference>
<dbReference type="PANTHER" id="PTHR12141:SF1">
    <property type="entry name" value="PRKCA-BINDING PROTEIN"/>
    <property type="match status" value="1"/>
</dbReference>
<reference evidence="28" key="1">
    <citation type="submission" date="2021-05" db="EMBL/GenBank/DDBJ databases">
        <authorList>
            <person name="Alioto T."/>
            <person name="Alioto T."/>
            <person name="Gomez Garrido J."/>
        </authorList>
    </citation>
    <scope>NUCLEOTIDE SEQUENCE</scope>
</reference>
<evidence type="ECO:0000256" key="17">
    <source>
        <dbReference type="ARBA" id="ARBA00023288"/>
    </source>
</evidence>
<protein>
    <recommendedName>
        <fullName evidence="5">PRKCA-binding protein</fullName>
    </recommendedName>
    <alternativeName>
        <fullName evidence="19">Protein interacting with C kinase 1</fullName>
    </alternativeName>
    <alternativeName>
        <fullName evidence="18">Protein kinase C-alpha-binding protein</fullName>
    </alternativeName>
</protein>
<evidence type="ECO:0000256" key="7">
    <source>
        <dbReference type="ARBA" id="ARBA00022553"/>
    </source>
</evidence>
<evidence type="ECO:0000259" key="27">
    <source>
        <dbReference type="PROSITE" id="PS50870"/>
    </source>
</evidence>
<keyword evidence="10" id="KW-0862">Zinc</keyword>
<keyword evidence="13" id="KW-0472">Membrane</keyword>
<keyword evidence="16" id="KW-0206">Cytoskeleton</keyword>
<dbReference type="Gene3D" id="1.20.1270.60">
    <property type="entry name" value="Arfaptin homology (AH) domain/BAR domain"/>
    <property type="match status" value="1"/>
</dbReference>
<evidence type="ECO:0000256" key="16">
    <source>
        <dbReference type="ARBA" id="ARBA00023212"/>
    </source>
</evidence>
<organism evidence="28">
    <name type="scientific">Cacopsylla melanoneura</name>
    <dbReference type="NCBI Taxonomy" id="428564"/>
    <lineage>
        <taxon>Eukaryota</taxon>
        <taxon>Metazoa</taxon>
        <taxon>Ecdysozoa</taxon>
        <taxon>Arthropoda</taxon>
        <taxon>Hexapoda</taxon>
        <taxon>Insecta</taxon>
        <taxon>Pterygota</taxon>
        <taxon>Neoptera</taxon>
        <taxon>Paraneoptera</taxon>
        <taxon>Hemiptera</taxon>
        <taxon>Sternorrhyncha</taxon>
        <taxon>Psylloidea</taxon>
        <taxon>Psyllidae</taxon>
        <taxon>Psyllinae</taxon>
        <taxon>Cacopsylla</taxon>
    </lineage>
</organism>
<keyword evidence="24" id="KW-0175">Coiled coil</keyword>
<evidence type="ECO:0000256" key="3">
    <source>
        <dbReference type="ARBA" id="ARBA00004556"/>
    </source>
</evidence>
<dbReference type="GO" id="GO:0008021">
    <property type="term" value="C:synaptic vesicle"/>
    <property type="evidence" value="ECO:0007669"/>
    <property type="project" value="TreeGrafter"/>
</dbReference>
<dbReference type="Pfam" id="PF06456">
    <property type="entry name" value="Arfaptin"/>
    <property type="match status" value="1"/>
</dbReference>
<keyword evidence="12" id="KW-0770">Synapse</keyword>
<comment type="function">
    <text evidence="20">Probable adapter protein that bind to and organize the subcellular localization of a variety of membrane proteins containing some PDZ recognition sequence. Involved in the clustering of various receptors, possibly by acting at the receptor internalization level. Plays a role in synaptic plasticity by regulating the trafficking and internalization of AMPA receptors. May be regulated upon PRKCA activation. May regulate ASIC1/ASIC3 channel. Regulates actin polymerization by inhibiting the actin-nucleating activity of the Arp2/3 complex; the function is competitive with nucleation promoting factors and is linked to neuronal morphology regulation and AMPA receptor (AMPAR) endocytosis. Via interaction with the Arp2/3 complex involved in regulation of synaptic plasicity of excitatory synapses and required for spine shrinkage during long-term depression (LTD). Involved in regulation of astrocyte morphology, antagonistic to Arp2/3 complex activator WASL/N-WASP function.</text>
</comment>
<evidence type="ECO:0000256" key="19">
    <source>
        <dbReference type="ARBA" id="ARBA00032804"/>
    </source>
</evidence>
<dbReference type="PANTHER" id="PTHR12141">
    <property type="entry name" value="ARFAPTIN-RELATED"/>
    <property type="match status" value="1"/>
</dbReference>
<dbReference type="SUPFAM" id="SSF50156">
    <property type="entry name" value="PDZ domain-like"/>
    <property type="match status" value="1"/>
</dbReference>
<evidence type="ECO:0000256" key="8">
    <source>
        <dbReference type="ARBA" id="ARBA00022599"/>
    </source>
</evidence>
<evidence type="ECO:0000256" key="15">
    <source>
        <dbReference type="ARBA" id="ARBA00023203"/>
    </source>
</evidence>
<dbReference type="CDD" id="cd07659">
    <property type="entry name" value="BAR_PICK1"/>
    <property type="match status" value="1"/>
</dbReference>
<comment type="subcellular location">
    <subcellularLocation>
        <location evidence="2">Cytoplasm</location>
        <location evidence="2">Cytoskeleton</location>
    </subcellularLocation>
    <subcellularLocation>
        <location evidence="3">Cytoplasm</location>
        <location evidence="3">Perinuclear region</location>
    </subcellularLocation>
    <subcellularLocation>
        <location evidence="4">Membrane</location>
        <topology evidence="4">Lipid-anchor</topology>
    </subcellularLocation>
    <subcellularLocation>
        <location evidence="1">Membrane</location>
        <topology evidence="1">Peripheral membrane protein</topology>
    </subcellularLocation>
    <subcellularLocation>
        <location evidence="22">Postsynaptic density</location>
    </subcellularLocation>
    <subcellularLocation>
        <location evidence="21">Synapse</location>
        <location evidence="21">Synaptosome</location>
    </subcellularLocation>
</comment>
<dbReference type="FunFam" id="2.30.42.10:FF:000073">
    <property type="entry name" value="Interacting with PRKCA"/>
    <property type="match status" value="1"/>
</dbReference>
<evidence type="ECO:0000256" key="12">
    <source>
        <dbReference type="ARBA" id="ARBA00023018"/>
    </source>
</evidence>
<evidence type="ECO:0000256" key="20">
    <source>
        <dbReference type="ARBA" id="ARBA00033721"/>
    </source>
</evidence>
<dbReference type="InterPro" id="IPR027267">
    <property type="entry name" value="AH/BAR_dom_sf"/>
</dbReference>
<keyword evidence="6" id="KW-0963">Cytoplasm</keyword>
<dbReference type="SUPFAM" id="SSF103657">
    <property type="entry name" value="BAR/IMD domain-like"/>
    <property type="match status" value="1"/>
</dbReference>
<feature type="region of interest" description="Disordered" evidence="25">
    <location>
        <begin position="638"/>
        <end position="713"/>
    </location>
</feature>
<evidence type="ECO:0000256" key="10">
    <source>
        <dbReference type="ARBA" id="ARBA00022833"/>
    </source>
</evidence>
<dbReference type="InterPro" id="IPR037959">
    <property type="entry name" value="PICK1_BAR"/>
</dbReference>
<dbReference type="GO" id="GO:0046872">
    <property type="term" value="F:metal ion binding"/>
    <property type="evidence" value="ECO:0007669"/>
    <property type="project" value="UniProtKB-KW"/>
</dbReference>
<evidence type="ECO:0000256" key="21">
    <source>
        <dbReference type="ARBA" id="ARBA00034102"/>
    </source>
</evidence>
<dbReference type="GO" id="GO:0032588">
    <property type="term" value="C:trans-Golgi network membrane"/>
    <property type="evidence" value="ECO:0007669"/>
    <property type="project" value="TreeGrafter"/>
</dbReference>
<proteinExistence type="predicted"/>
<feature type="domain" description="PDZ" evidence="26">
    <location>
        <begin position="282"/>
        <end position="365"/>
    </location>
</feature>
<keyword evidence="17" id="KW-0449">Lipoprotein</keyword>
<evidence type="ECO:0000256" key="5">
    <source>
        <dbReference type="ARBA" id="ARBA00017975"/>
    </source>
</evidence>
<dbReference type="Pfam" id="PF00595">
    <property type="entry name" value="PDZ"/>
    <property type="match status" value="1"/>
</dbReference>
<dbReference type="GO" id="GO:0097062">
    <property type="term" value="P:dendritic spine maintenance"/>
    <property type="evidence" value="ECO:0007669"/>
    <property type="project" value="TreeGrafter"/>
</dbReference>
<evidence type="ECO:0000256" key="11">
    <source>
        <dbReference type="ARBA" id="ARBA00022837"/>
    </source>
</evidence>
<dbReference type="GO" id="GO:0005886">
    <property type="term" value="C:plasma membrane"/>
    <property type="evidence" value="ECO:0007669"/>
    <property type="project" value="GOC"/>
</dbReference>
<dbReference type="GO" id="GO:0048471">
    <property type="term" value="C:perinuclear region of cytoplasm"/>
    <property type="evidence" value="ECO:0007669"/>
    <property type="project" value="UniProtKB-SubCell"/>
</dbReference>
<evidence type="ECO:0000256" key="2">
    <source>
        <dbReference type="ARBA" id="ARBA00004245"/>
    </source>
</evidence>
<dbReference type="SMART" id="SM01015">
    <property type="entry name" value="Arfaptin"/>
    <property type="match status" value="1"/>
</dbReference>
<evidence type="ECO:0000256" key="22">
    <source>
        <dbReference type="ARBA" id="ARBA00034105"/>
    </source>
</evidence>
<dbReference type="AlphaFoldDB" id="A0A8D8RL45"/>
<evidence type="ECO:0000256" key="24">
    <source>
        <dbReference type="SAM" id="Coils"/>
    </source>
</evidence>
<dbReference type="GO" id="GO:0098842">
    <property type="term" value="C:postsynaptic early endosome"/>
    <property type="evidence" value="ECO:0007669"/>
    <property type="project" value="TreeGrafter"/>
</dbReference>
<evidence type="ECO:0000256" key="1">
    <source>
        <dbReference type="ARBA" id="ARBA00004170"/>
    </source>
</evidence>